<dbReference type="GeneID" id="92049076"/>
<evidence type="ECO:0008006" key="4">
    <source>
        <dbReference type="Google" id="ProtNLM"/>
    </source>
</evidence>
<feature type="region of interest" description="Disordered" evidence="1">
    <location>
        <begin position="175"/>
        <end position="206"/>
    </location>
</feature>
<sequence>MDTPQIVDGNPPHEAYAKAKPEVLNACIMCENPGHLACATCKSRYCSQACQKQDWKYRKMLRKSSVGPEYHLDSRPGPDYRRVIVFPHQQEAARLGLGPLPRRHGWTHFPRIRPAPPAPSNPFVNMSVSLNSGNKNPYLRFGRGLQYFSLGEMDQESIPRSSPYQEINQSALSLTKPGHATPASVHSSSRPSRATRLVAPSSDMASSGEDTTLKDFRLFVDSIITDKANPCIIDPDRYALKLTPNVNSEVWPALKLNCRADMERFGLQREEAIEPVLVSSIPLTGKRHNVGLVESMGLSWAWQEATISNSSIRGSRELLRTDQDFGFFFKGVELPEDITLFNFQEVVQNAFDSMRHKDVQYTGTIMLVHKKGRAIQRAHLQAVMQYKDLVWAEGIEGLDSGRLPRTPSPNFMSSRLTREKFEAFWNNVWGSFGVPSPYTLED</sequence>
<protein>
    <recommendedName>
        <fullName evidence="4">Suppressor of anucleate metulae protein B</fullName>
    </recommendedName>
</protein>
<comment type="caution">
    <text evidence="2">The sequence shown here is derived from an EMBL/GenBank/DDBJ whole genome shotgun (WGS) entry which is preliminary data.</text>
</comment>
<dbReference type="Gene3D" id="6.10.140.2220">
    <property type="match status" value="1"/>
</dbReference>
<evidence type="ECO:0000256" key="1">
    <source>
        <dbReference type="SAM" id="MobiDB-lite"/>
    </source>
</evidence>
<dbReference type="EMBL" id="JAQQWN010000008">
    <property type="protein sequence ID" value="KAK8071498.1"/>
    <property type="molecule type" value="Genomic_DNA"/>
</dbReference>
<dbReference type="Proteomes" id="UP001433268">
    <property type="component" value="Unassembled WGS sequence"/>
</dbReference>
<proteinExistence type="predicted"/>
<dbReference type="RefSeq" id="XP_066665306.1">
    <property type="nucleotide sequence ID" value="XM_066816016.1"/>
</dbReference>
<evidence type="ECO:0000313" key="3">
    <source>
        <dbReference type="Proteomes" id="UP001433268"/>
    </source>
</evidence>
<keyword evidence="3" id="KW-1185">Reference proteome</keyword>
<organism evidence="2 3">
    <name type="scientific">Apiospora hydei</name>
    <dbReference type="NCBI Taxonomy" id="1337664"/>
    <lineage>
        <taxon>Eukaryota</taxon>
        <taxon>Fungi</taxon>
        <taxon>Dikarya</taxon>
        <taxon>Ascomycota</taxon>
        <taxon>Pezizomycotina</taxon>
        <taxon>Sordariomycetes</taxon>
        <taxon>Xylariomycetidae</taxon>
        <taxon>Amphisphaeriales</taxon>
        <taxon>Apiosporaceae</taxon>
        <taxon>Apiospora</taxon>
    </lineage>
</organism>
<accession>A0ABR1VJU5</accession>
<evidence type="ECO:0000313" key="2">
    <source>
        <dbReference type="EMBL" id="KAK8071498.1"/>
    </source>
</evidence>
<name>A0ABR1VJU5_9PEZI</name>
<reference evidence="2 3" key="1">
    <citation type="submission" date="2023-01" db="EMBL/GenBank/DDBJ databases">
        <title>Analysis of 21 Apiospora genomes using comparative genomics revels a genus with tremendous synthesis potential of carbohydrate active enzymes and secondary metabolites.</title>
        <authorList>
            <person name="Sorensen T."/>
        </authorList>
    </citation>
    <scope>NUCLEOTIDE SEQUENCE [LARGE SCALE GENOMIC DNA]</scope>
    <source>
        <strain evidence="2 3">CBS 114990</strain>
    </source>
</reference>
<dbReference type="SUPFAM" id="SSF144232">
    <property type="entry name" value="HIT/MYND zinc finger-like"/>
    <property type="match status" value="1"/>
</dbReference>
<gene>
    <name evidence="2" type="ORF">PG997_011701</name>
</gene>